<evidence type="ECO:0000313" key="2">
    <source>
        <dbReference type="EMBL" id="KDS53955.1"/>
    </source>
</evidence>
<organism evidence="2 3">
    <name type="scientific">Phocaeicola vulgatus str. 3975 RP4</name>
    <dbReference type="NCBI Taxonomy" id="1339352"/>
    <lineage>
        <taxon>Bacteria</taxon>
        <taxon>Pseudomonadati</taxon>
        <taxon>Bacteroidota</taxon>
        <taxon>Bacteroidia</taxon>
        <taxon>Bacteroidales</taxon>
        <taxon>Bacteroidaceae</taxon>
        <taxon>Phocaeicola</taxon>
    </lineage>
</organism>
<accession>A0A069SJH2</accession>
<sequence length="440" mass="48678">MLLPTYICILKTIKIQFMKTNHLHYIVLLATIFLGCSCSEEIEKELTTGKTAVTIEVDGEEDADSRTVSFTGGTAYGEGLYDGKERPTVGAEASDGYEIDYFYGGPSDEPQKYNYTGSGSSVSYQVFLNGKDHKFKCKFKEKKRTLTLTANPTSGGTVTGGGTYKVKTNIPITAVAKSGYTFSGWTVTKGDAKIMNASSASTTVQLQSSNSTLQANFSKAGKTFYFSIRTGRGKLDVFDERGETTLLPSASEIVLNLSPDDENLERGGYLISPEPESGWKYGEDEWYVNGNGIPSGQYGQYLFTYNDYSRYPDGSRFVYDFKADNPIKVTIQTGMWSNNSFSLYTHGDFRIGFSATGLSSGQQTREFSYGDRVTIYADGADYAVPGEGDRWRYNYLRGFFTTRWQALDDLGEYSQTSAGSYSFTATKDITINIVFMPTIR</sequence>
<dbReference type="EMBL" id="JNHM01000028">
    <property type="protein sequence ID" value="KDS53955.1"/>
    <property type="molecule type" value="Genomic_DNA"/>
</dbReference>
<dbReference type="PATRIC" id="fig|1339352.3.peg.2289"/>
<gene>
    <name evidence="2" type="ORF">M099_2382</name>
</gene>
<feature type="domain" description="Bacterial repeat" evidence="1">
    <location>
        <begin position="147"/>
        <end position="220"/>
    </location>
</feature>
<dbReference type="InterPro" id="IPR044060">
    <property type="entry name" value="Bacterial_rp_domain"/>
</dbReference>
<evidence type="ECO:0000259" key="1">
    <source>
        <dbReference type="Pfam" id="PF18998"/>
    </source>
</evidence>
<reference evidence="2 3" key="1">
    <citation type="submission" date="2014-04" db="EMBL/GenBank/DDBJ databases">
        <authorList>
            <person name="Sears C."/>
            <person name="Carroll K."/>
            <person name="Sack B.R."/>
            <person name="Qadri F."/>
            <person name="Myers L.L."/>
            <person name="Chung G.-T."/>
            <person name="Escheverria P."/>
            <person name="Fraser C.M."/>
            <person name="Sadzewicz L."/>
            <person name="Shefchek K.A."/>
            <person name="Tallon L."/>
            <person name="Das S.P."/>
            <person name="Daugherty S."/>
            <person name="Mongodin E.F."/>
        </authorList>
    </citation>
    <scope>NUCLEOTIDE SEQUENCE [LARGE SCALE GENOMIC DNA]</scope>
    <source>
        <strain evidence="2 3">3975 RP4</strain>
    </source>
</reference>
<proteinExistence type="predicted"/>
<dbReference type="Proteomes" id="UP000027661">
    <property type="component" value="Unassembled WGS sequence"/>
</dbReference>
<comment type="caution">
    <text evidence="2">The sequence shown here is derived from an EMBL/GenBank/DDBJ whole genome shotgun (WGS) entry which is preliminary data.</text>
</comment>
<evidence type="ECO:0000313" key="3">
    <source>
        <dbReference type="Proteomes" id="UP000027661"/>
    </source>
</evidence>
<dbReference type="AlphaFoldDB" id="A0A069SJH2"/>
<protein>
    <recommendedName>
        <fullName evidence="1">Bacterial repeat domain-containing protein</fullName>
    </recommendedName>
</protein>
<dbReference type="Pfam" id="PF18998">
    <property type="entry name" value="Flg_new_2"/>
    <property type="match status" value="1"/>
</dbReference>
<name>A0A069SJH2_PHOVU</name>